<dbReference type="Pfam" id="PF00046">
    <property type="entry name" value="Homeodomain"/>
    <property type="match status" value="1"/>
</dbReference>
<evidence type="ECO:0000256" key="2">
    <source>
        <dbReference type="ARBA" id="ARBA00006074"/>
    </source>
</evidence>
<evidence type="ECO:0000256" key="6">
    <source>
        <dbReference type="ARBA" id="ARBA00023163"/>
    </source>
</evidence>
<evidence type="ECO:0000256" key="9">
    <source>
        <dbReference type="RuleBase" id="RU000682"/>
    </source>
</evidence>
<feature type="DNA-binding region" description="Homeobox" evidence="8">
    <location>
        <begin position="144"/>
        <end position="203"/>
    </location>
</feature>
<evidence type="ECO:0000313" key="12">
    <source>
        <dbReference type="EMBL" id="KAJ4804164.1"/>
    </source>
</evidence>
<proteinExistence type="inferred from homology"/>
<dbReference type="SMART" id="SM00340">
    <property type="entry name" value="HALZ"/>
    <property type="match status" value="1"/>
</dbReference>
<keyword evidence="7 8" id="KW-0539">Nucleus</keyword>
<dbReference type="InterPro" id="IPR017970">
    <property type="entry name" value="Homeobox_CS"/>
</dbReference>
<keyword evidence="6" id="KW-0804">Transcription</keyword>
<dbReference type="GO" id="GO:0000981">
    <property type="term" value="F:DNA-binding transcription factor activity, RNA polymerase II-specific"/>
    <property type="evidence" value="ECO:0007669"/>
    <property type="project" value="InterPro"/>
</dbReference>
<keyword evidence="13" id="KW-1185">Reference proteome</keyword>
<dbReference type="PANTHER" id="PTHR45714">
    <property type="entry name" value="HOMEOBOX-LEUCINE ZIPPER PROTEIN HAT14"/>
    <property type="match status" value="1"/>
</dbReference>
<keyword evidence="3" id="KW-0805">Transcription regulation</keyword>
<gene>
    <name evidence="12" type="ORF">LUZ62_016730</name>
</gene>
<evidence type="ECO:0000259" key="11">
    <source>
        <dbReference type="PROSITE" id="PS50071"/>
    </source>
</evidence>
<dbReference type="InterPro" id="IPR000047">
    <property type="entry name" value="HTH_motif"/>
</dbReference>
<dbReference type="Pfam" id="PF04618">
    <property type="entry name" value="HD-ZIP_N"/>
    <property type="match status" value="1"/>
</dbReference>
<dbReference type="InterPro" id="IPR050762">
    <property type="entry name" value="HD-ZIP_Homeobox_LZ_Class_II"/>
</dbReference>
<dbReference type="InterPro" id="IPR003106">
    <property type="entry name" value="Leu_zip_homeo"/>
</dbReference>
<evidence type="ECO:0000256" key="5">
    <source>
        <dbReference type="ARBA" id="ARBA00023155"/>
    </source>
</evidence>
<dbReference type="EMBL" id="JAMFTS010000001">
    <property type="protein sequence ID" value="KAJ4804164.1"/>
    <property type="molecule type" value="Genomic_DNA"/>
</dbReference>
<dbReference type="FunFam" id="1.10.10.60:FF:000577">
    <property type="entry name" value="Homeobox-leucine zipper protein 18"/>
    <property type="match status" value="1"/>
</dbReference>
<dbReference type="Pfam" id="PF02183">
    <property type="entry name" value="HALZ"/>
    <property type="match status" value="1"/>
</dbReference>
<evidence type="ECO:0000256" key="10">
    <source>
        <dbReference type="SAM" id="MobiDB-lite"/>
    </source>
</evidence>
<dbReference type="SMART" id="SM00389">
    <property type="entry name" value="HOX"/>
    <property type="match status" value="1"/>
</dbReference>
<accession>A0AAV8GGR7</accession>
<dbReference type="PROSITE" id="PS00027">
    <property type="entry name" value="HOMEOBOX_1"/>
    <property type="match status" value="1"/>
</dbReference>
<comment type="subcellular location">
    <subcellularLocation>
        <location evidence="1 8 9">Nucleus</location>
    </subcellularLocation>
</comment>
<name>A0AAV8GGR7_9POAL</name>
<reference evidence="12" key="1">
    <citation type="submission" date="2022-08" db="EMBL/GenBank/DDBJ databases">
        <authorList>
            <person name="Marques A."/>
        </authorList>
    </citation>
    <scope>NUCLEOTIDE SEQUENCE</scope>
    <source>
        <strain evidence="12">RhyPub2mFocal</strain>
        <tissue evidence="12">Leaves</tissue>
    </source>
</reference>
<dbReference type="PROSITE" id="PS50071">
    <property type="entry name" value="HOMEOBOX_2"/>
    <property type="match status" value="1"/>
</dbReference>
<dbReference type="PANTHER" id="PTHR45714:SF88">
    <property type="entry name" value="HOMEOBOX-LEUCINE ZIPPER PROTEIN HAT4"/>
    <property type="match status" value="1"/>
</dbReference>
<dbReference type="AlphaFoldDB" id="A0AAV8GGR7"/>
<protein>
    <submittedName>
        <fullName evidence="12">Homeobox-leucine zipper protein</fullName>
    </submittedName>
</protein>
<keyword evidence="4 8" id="KW-0238">DNA-binding</keyword>
<evidence type="ECO:0000313" key="13">
    <source>
        <dbReference type="Proteomes" id="UP001140206"/>
    </source>
</evidence>
<feature type="compositionally biased region" description="Polar residues" evidence="10">
    <location>
        <begin position="121"/>
        <end position="130"/>
    </location>
</feature>
<keyword evidence="5 8" id="KW-0371">Homeobox</keyword>
<dbReference type="InterPro" id="IPR006712">
    <property type="entry name" value="HD-ZIP_N"/>
</dbReference>
<organism evidence="12 13">
    <name type="scientific">Rhynchospora pubera</name>
    <dbReference type="NCBI Taxonomy" id="906938"/>
    <lineage>
        <taxon>Eukaryota</taxon>
        <taxon>Viridiplantae</taxon>
        <taxon>Streptophyta</taxon>
        <taxon>Embryophyta</taxon>
        <taxon>Tracheophyta</taxon>
        <taxon>Spermatophyta</taxon>
        <taxon>Magnoliopsida</taxon>
        <taxon>Liliopsida</taxon>
        <taxon>Poales</taxon>
        <taxon>Cyperaceae</taxon>
        <taxon>Cyperoideae</taxon>
        <taxon>Rhynchosporeae</taxon>
        <taxon>Rhynchospora</taxon>
    </lineage>
</organism>
<dbReference type="GO" id="GO:0005634">
    <property type="term" value="C:nucleus"/>
    <property type="evidence" value="ECO:0007669"/>
    <property type="project" value="UniProtKB-SubCell"/>
</dbReference>
<dbReference type="SUPFAM" id="SSF46689">
    <property type="entry name" value="Homeodomain-like"/>
    <property type="match status" value="1"/>
</dbReference>
<comment type="similarity">
    <text evidence="2">Belongs to the HD-ZIP homeobox family. Class II subfamily.</text>
</comment>
<evidence type="ECO:0000256" key="1">
    <source>
        <dbReference type="ARBA" id="ARBA00004123"/>
    </source>
</evidence>
<dbReference type="InterPro" id="IPR001356">
    <property type="entry name" value="HD"/>
</dbReference>
<evidence type="ECO:0000256" key="7">
    <source>
        <dbReference type="ARBA" id="ARBA00023242"/>
    </source>
</evidence>
<dbReference type="InterPro" id="IPR009057">
    <property type="entry name" value="Homeodomain-like_sf"/>
</dbReference>
<feature type="compositionally biased region" description="Low complexity" evidence="10">
    <location>
        <begin position="104"/>
        <end position="113"/>
    </location>
</feature>
<sequence length="325" mass="36024">MSACMSPLIIVLTYSDDLFIPSQHINLLLSSFKPVSNHLSLSFPIKIKISLYPTPPTMMNIKEKNLDLGLSLSLNSPWINTTYFISPPAEEIEKEKEEEERVSSPDSTVSSVSGKRLERSGSGNTGSRTIISDEDEDDGPGGSCSRKKLRLSKEQSAVLEDCFRAHSTLNPHQKQALAAQLGLRPRQVEVWFQNRRARTKLKQTEVDCEYLKRWCERLTDENKRLQKEVAELRALKAASSTPAIPPPASMTTLAMCPSCQRVSSSSKSPTLFTANNAKATTAAATVMDTSKQAALSNYCQFFPMASGSNQNMWTSTNALHTRELF</sequence>
<dbReference type="Proteomes" id="UP001140206">
    <property type="component" value="Chromosome 1"/>
</dbReference>
<evidence type="ECO:0000256" key="3">
    <source>
        <dbReference type="ARBA" id="ARBA00023015"/>
    </source>
</evidence>
<evidence type="ECO:0000256" key="4">
    <source>
        <dbReference type="ARBA" id="ARBA00023125"/>
    </source>
</evidence>
<feature type="compositionally biased region" description="Basic and acidic residues" evidence="10">
    <location>
        <begin position="91"/>
        <end position="103"/>
    </location>
</feature>
<feature type="domain" description="Homeobox" evidence="11">
    <location>
        <begin position="142"/>
        <end position="202"/>
    </location>
</feature>
<dbReference type="PRINTS" id="PR00031">
    <property type="entry name" value="HTHREPRESSR"/>
</dbReference>
<feature type="region of interest" description="Disordered" evidence="10">
    <location>
        <begin position="91"/>
        <end position="150"/>
    </location>
</feature>
<dbReference type="Gene3D" id="1.10.10.60">
    <property type="entry name" value="Homeodomain-like"/>
    <property type="match status" value="1"/>
</dbReference>
<evidence type="ECO:0000256" key="8">
    <source>
        <dbReference type="PROSITE-ProRule" id="PRU00108"/>
    </source>
</evidence>
<dbReference type="CDD" id="cd00086">
    <property type="entry name" value="homeodomain"/>
    <property type="match status" value="1"/>
</dbReference>
<comment type="caution">
    <text evidence="12">The sequence shown here is derived from an EMBL/GenBank/DDBJ whole genome shotgun (WGS) entry which is preliminary data.</text>
</comment>
<dbReference type="GO" id="GO:0043565">
    <property type="term" value="F:sequence-specific DNA binding"/>
    <property type="evidence" value="ECO:0007669"/>
    <property type="project" value="InterPro"/>
</dbReference>